<sequence>MSPSPGTDTPGCRTHEPTQAASRDYEQLAKHLRLVQLGQPSASQMESLANFHQERKWFPPPLWWTQRPAGPLDRGLPISAGFRAGFGPRHPITVKQFPSSIFHSVSASNEGSSIV</sequence>
<evidence type="ECO:0000313" key="3">
    <source>
        <dbReference type="Proteomes" id="UP000324748"/>
    </source>
</evidence>
<dbReference type="EMBL" id="VSWC01000001">
    <property type="protein sequence ID" value="KAA1120249.1"/>
    <property type="molecule type" value="Genomic_DNA"/>
</dbReference>
<proteinExistence type="predicted"/>
<keyword evidence="3" id="KW-1185">Reference proteome</keyword>
<feature type="region of interest" description="Disordered" evidence="1">
    <location>
        <begin position="1"/>
        <end position="20"/>
    </location>
</feature>
<dbReference type="Proteomes" id="UP000324748">
    <property type="component" value="Unassembled WGS sequence"/>
</dbReference>
<evidence type="ECO:0000313" key="2">
    <source>
        <dbReference type="EMBL" id="KAA1120249.1"/>
    </source>
</evidence>
<name>A0A5B0R4D6_PUCGR</name>
<comment type="caution">
    <text evidence="2">The sequence shown here is derived from an EMBL/GenBank/DDBJ whole genome shotgun (WGS) entry which is preliminary data.</text>
</comment>
<dbReference type="AlphaFoldDB" id="A0A5B0R4D6"/>
<reference evidence="2 3" key="1">
    <citation type="submission" date="2019-05" db="EMBL/GenBank/DDBJ databases">
        <title>Emergence of the Ug99 lineage of the wheat stem rust pathogen through somatic hybridization.</title>
        <authorList>
            <person name="Li F."/>
            <person name="Upadhyaya N.M."/>
            <person name="Sperschneider J."/>
            <person name="Matny O."/>
            <person name="Nguyen-Phuc H."/>
            <person name="Mago R."/>
            <person name="Raley C."/>
            <person name="Miller M.E."/>
            <person name="Silverstein K.A.T."/>
            <person name="Henningsen E."/>
            <person name="Hirsch C.D."/>
            <person name="Visser B."/>
            <person name="Pretorius Z.A."/>
            <person name="Steffenson B.J."/>
            <person name="Schwessinger B."/>
            <person name="Dodds P.N."/>
            <person name="Figueroa M."/>
        </authorList>
    </citation>
    <scope>NUCLEOTIDE SEQUENCE [LARGE SCALE GENOMIC DNA]</scope>
    <source>
        <strain evidence="2">21-0</strain>
    </source>
</reference>
<evidence type="ECO:0000256" key="1">
    <source>
        <dbReference type="SAM" id="MobiDB-lite"/>
    </source>
</evidence>
<protein>
    <submittedName>
        <fullName evidence="2">Uncharacterized protein</fullName>
    </submittedName>
</protein>
<accession>A0A5B0R4D6</accession>
<organism evidence="2 3">
    <name type="scientific">Puccinia graminis f. sp. tritici</name>
    <dbReference type="NCBI Taxonomy" id="56615"/>
    <lineage>
        <taxon>Eukaryota</taxon>
        <taxon>Fungi</taxon>
        <taxon>Dikarya</taxon>
        <taxon>Basidiomycota</taxon>
        <taxon>Pucciniomycotina</taxon>
        <taxon>Pucciniomycetes</taxon>
        <taxon>Pucciniales</taxon>
        <taxon>Pucciniaceae</taxon>
        <taxon>Puccinia</taxon>
    </lineage>
</organism>
<gene>
    <name evidence="2" type="ORF">PGT21_037310</name>
</gene>